<organism evidence="3 4">
    <name type="scientific">Ampelomyces quisqualis</name>
    <name type="common">Powdery mildew agent</name>
    <dbReference type="NCBI Taxonomy" id="50730"/>
    <lineage>
        <taxon>Eukaryota</taxon>
        <taxon>Fungi</taxon>
        <taxon>Dikarya</taxon>
        <taxon>Ascomycota</taxon>
        <taxon>Pezizomycotina</taxon>
        <taxon>Dothideomycetes</taxon>
        <taxon>Pleosporomycetidae</taxon>
        <taxon>Pleosporales</taxon>
        <taxon>Pleosporineae</taxon>
        <taxon>Phaeosphaeriaceae</taxon>
        <taxon>Ampelomyces</taxon>
    </lineage>
</organism>
<dbReference type="InterPro" id="IPR011009">
    <property type="entry name" value="Kinase-like_dom_sf"/>
</dbReference>
<dbReference type="Pfam" id="PF01636">
    <property type="entry name" value="APH"/>
    <property type="match status" value="1"/>
</dbReference>
<dbReference type="PANTHER" id="PTHR21310">
    <property type="entry name" value="AMINOGLYCOSIDE PHOSPHOTRANSFERASE-RELATED-RELATED"/>
    <property type="match status" value="1"/>
</dbReference>
<evidence type="ECO:0000256" key="1">
    <source>
        <dbReference type="SAM" id="MobiDB-lite"/>
    </source>
</evidence>
<keyword evidence="4" id="KW-1185">Reference proteome</keyword>
<feature type="domain" description="Aminoglycoside phosphotransferase" evidence="2">
    <location>
        <begin position="133"/>
        <end position="346"/>
    </location>
</feature>
<dbReference type="Gene3D" id="3.90.1200.10">
    <property type="match status" value="1"/>
</dbReference>
<dbReference type="InterPro" id="IPR051678">
    <property type="entry name" value="AGP_Transferase"/>
</dbReference>
<dbReference type="AlphaFoldDB" id="A0A6A5QD94"/>
<feature type="region of interest" description="Disordered" evidence="1">
    <location>
        <begin position="1"/>
        <end position="53"/>
    </location>
</feature>
<accession>A0A6A5QD94</accession>
<proteinExistence type="predicted"/>
<dbReference type="OrthoDB" id="10003767at2759"/>
<feature type="compositionally biased region" description="Polar residues" evidence="1">
    <location>
        <begin position="1"/>
        <end position="19"/>
    </location>
</feature>
<protein>
    <recommendedName>
        <fullName evidence="2">Aminoglycoside phosphotransferase domain-containing protein</fullName>
    </recommendedName>
</protein>
<reference evidence="3" key="1">
    <citation type="journal article" date="2020" name="Stud. Mycol.">
        <title>101 Dothideomycetes genomes: a test case for predicting lifestyles and emergence of pathogens.</title>
        <authorList>
            <person name="Haridas S."/>
            <person name="Albert R."/>
            <person name="Binder M."/>
            <person name="Bloem J."/>
            <person name="Labutti K."/>
            <person name="Salamov A."/>
            <person name="Andreopoulos B."/>
            <person name="Baker S."/>
            <person name="Barry K."/>
            <person name="Bills G."/>
            <person name="Bluhm B."/>
            <person name="Cannon C."/>
            <person name="Castanera R."/>
            <person name="Culley D."/>
            <person name="Daum C."/>
            <person name="Ezra D."/>
            <person name="Gonzalez J."/>
            <person name="Henrissat B."/>
            <person name="Kuo A."/>
            <person name="Liang C."/>
            <person name="Lipzen A."/>
            <person name="Lutzoni F."/>
            <person name="Magnuson J."/>
            <person name="Mondo S."/>
            <person name="Nolan M."/>
            <person name="Ohm R."/>
            <person name="Pangilinan J."/>
            <person name="Park H.-J."/>
            <person name="Ramirez L."/>
            <person name="Alfaro M."/>
            <person name="Sun H."/>
            <person name="Tritt A."/>
            <person name="Yoshinaga Y."/>
            <person name="Zwiers L.-H."/>
            <person name="Turgeon B."/>
            <person name="Goodwin S."/>
            <person name="Spatafora J."/>
            <person name="Crous P."/>
            <person name="Grigoriev I."/>
        </authorList>
    </citation>
    <scope>NUCLEOTIDE SEQUENCE</scope>
    <source>
        <strain evidence="3">HMLAC05119</strain>
    </source>
</reference>
<gene>
    <name evidence="3" type="ORF">BDU57DRAFT_522347</name>
</gene>
<evidence type="ECO:0000313" key="3">
    <source>
        <dbReference type="EMBL" id="KAF1912207.1"/>
    </source>
</evidence>
<evidence type="ECO:0000313" key="4">
    <source>
        <dbReference type="Proteomes" id="UP000800096"/>
    </source>
</evidence>
<dbReference type="PANTHER" id="PTHR21310:SF56">
    <property type="entry name" value="AMINOGLYCOSIDE PHOSPHOTRANSFERASE DOMAIN-CONTAINING PROTEIN"/>
    <property type="match status" value="1"/>
</dbReference>
<sequence length="455" mass="51085">MSGSKQPSEFMSRITSDAQHSPVPVATSSDDIVMSNRKSDEVEDDDDDAKSETSTICYEHEPFETFRYKVADLVAEKFKCAITDVVTEHIKGGTFNRVVGVDIRAAKPIRHCFGWVQKLMRTLLGKPAPTAAGAHVVRVARGDTDELEKQIAVLKAVDARVALPTPHVVHYDLSAHNVLEKPYMVQKRIDGRPISHMLEHLNLEQKKCIATRFIQLTNQLASVEAAPGRISIENLTSSVDEPVRVTKICDVDEDDVLATPQKSIDHLLEVCQMWRDAQTASGFCFETIWDGFSVICKSLEARGFLKGPCVLVHGDLREYNLLAAITSPSTVDITGIIDWDDSCFAPKFMAFRSPFWLWMTEDSDASCGDDEHEKNAHLNPASDNDRAVQRVFLENASDEYKRFAFAPEAFLARRMYGILRSGLYDEWTMSEAEAVIREWAELHPEDDIHIGESYM</sequence>
<dbReference type="Proteomes" id="UP000800096">
    <property type="component" value="Unassembled WGS sequence"/>
</dbReference>
<dbReference type="SUPFAM" id="SSF56112">
    <property type="entry name" value="Protein kinase-like (PK-like)"/>
    <property type="match status" value="1"/>
</dbReference>
<evidence type="ECO:0000259" key="2">
    <source>
        <dbReference type="Pfam" id="PF01636"/>
    </source>
</evidence>
<name>A0A6A5QD94_AMPQU</name>
<dbReference type="InterPro" id="IPR002575">
    <property type="entry name" value="Aminoglycoside_PTrfase"/>
</dbReference>
<dbReference type="EMBL" id="ML979140">
    <property type="protein sequence ID" value="KAF1912207.1"/>
    <property type="molecule type" value="Genomic_DNA"/>
</dbReference>